<evidence type="ECO:0000313" key="8">
    <source>
        <dbReference type="EMBL" id="GMR38966.1"/>
    </source>
</evidence>
<accession>A0AAN4ZH39</accession>
<keyword evidence="7" id="KW-0325">Glycoprotein</keyword>
<name>A0AAN4ZH39_9BILA</name>
<dbReference type="InterPro" id="IPR033379">
    <property type="entry name" value="Acid_Pase_AS"/>
</dbReference>
<evidence type="ECO:0000256" key="3">
    <source>
        <dbReference type="ARBA" id="ARBA00012646"/>
    </source>
</evidence>
<keyword evidence="5" id="KW-0378">Hydrolase</keyword>
<proteinExistence type="inferred from homology"/>
<protein>
    <recommendedName>
        <fullName evidence="3">acid phosphatase</fullName>
        <ecNumber evidence="3">3.1.3.2</ecNumber>
    </recommendedName>
</protein>
<keyword evidence="9" id="KW-1185">Reference proteome</keyword>
<dbReference type="SUPFAM" id="SSF53254">
    <property type="entry name" value="Phosphoglycerate mutase-like"/>
    <property type="match status" value="1"/>
</dbReference>
<dbReference type="PANTHER" id="PTHR11567:SF211">
    <property type="entry name" value="PROSTATIC ACID PHOSPHATASE"/>
    <property type="match status" value="1"/>
</dbReference>
<keyword evidence="6" id="KW-1015">Disulfide bond</keyword>
<dbReference type="Proteomes" id="UP001328107">
    <property type="component" value="Unassembled WGS sequence"/>
</dbReference>
<gene>
    <name evidence="8" type="ORF">PMAYCL1PPCAC_09161</name>
</gene>
<evidence type="ECO:0000256" key="2">
    <source>
        <dbReference type="ARBA" id="ARBA00005375"/>
    </source>
</evidence>
<evidence type="ECO:0000256" key="6">
    <source>
        <dbReference type="ARBA" id="ARBA00023157"/>
    </source>
</evidence>
<dbReference type="PANTHER" id="PTHR11567">
    <property type="entry name" value="ACID PHOSPHATASE-RELATED"/>
    <property type="match status" value="1"/>
</dbReference>
<comment type="similarity">
    <text evidence="2">Belongs to the histidine acid phosphatase family.</text>
</comment>
<dbReference type="EC" id="3.1.3.2" evidence="3"/>
<comment type="catalytic activity">
    <reaction evidence="1">
        <text>a phosphate monoester + H2O = an alcohol + phosphate</text>
        <dbReference type="Rhea" id="RHEA:15017"/>
        <dbReference type="ChEBI" id="CHEBI:15377"/>
        <dbReference type="ChEBI" id="CHEBI:30879"/>
        <dbReference type="ChEBI" id="CHEBI:43474"/>
        <dbReference type="ChEBI" id="CHEBI:67140"/>
        <dbReference type="EC" id="3.1.3.2"/>
    </reaction>
</comment>
<dbReference type="AlphaFoldDB" id="A0AAN4ZH39"/>
<dbReference type="PROSITE" id="PS00616">
    <property type="entry name" value="HIS_ACID_PHOSPHAT_1"/>
    <property type="match status" value="1"/>
</dbReference>
<keyword evidence="4" id="KW-0732">Signal</keyword>
<dbReference type="InterPro" id="IPR050645">
    <property type="entry name" value="Histidine_acid_phosphatase"/>
</dbReference>
<dbReference type="InterPro" id="IPR029033">
    <property type="entry name" value="His_PPase_superfam"/>
</dbReference>
<organism evidence="8 9">
    <name type="scientific">Pristionchus mayeri</name>
    <dbReference type="NCBI Taxonomy" id="1317129"/>
    <lineage>
        <taxon>Eukaryota</taxon>
        <taxon>Metazoa</taxon>
        <taxon>Ecdysozoa</taxon>
        <taxon>Nematoda</taxon>
        <taxon>Chromadorea</taxon>
        <taxon>Rhabditida</taxon>
        <taxon>Rhabditina</taxon>
        <taxon>Diplogasteromorpha</taxon>
        <taxon>Diplogasteroidea</taxon>
        <taxon>Neodiplogasteridae</taxon>
        <taxon>Pristionchus</taxon>
    </lineage>
</organism>
<dbReference type="InterPro" id="IPR000560">
    <property type="entry name" value="His_Pase_clade-2"/>
</dbReference>
<dbReference type="Pfam" id="PF00328">
    <property type="entry name" value="His_Phos_2"/>
    <property type="match status" value="1"/>
</dbReference>
<comment type="caution">
    <text evidence="8">The sequence shown here is derived from an EMBL/GenBank/DDBJ whole genome shotgun (WGS) entry which is preliminary data.</text>
</comment>
<evidence type="ECO:0000256" key="7">
    <source>
        <dbReference type="ARBA" id="ARBA00023180"/>
    </source>
</evidence>
<evidence type="ECO:0000256" key="1">
    <source>
        <dbReference type="ARBA" id="ARBA00000032"/>
    </source>
</evidence>
<dbReference type="CDD" id="cd07061">
    <property type="entry name" value="HP_HAP_like"/>
    <property type="match status" value="1"/>
</dbReference>
<evidence type="ECO:0000256" key="5">
    <source>
        <dbReference type="ARBA" id="ARBA00022801"/>
    </source>
</evidence>
<reference evidence="9" key="1">
    <citation type="submission" date="2022-10" db="EMBL/GenBank/DDBJ databases">
        <title>Genome assembly of Pristionchus species.</title>
        <authorList>
            <person name="Yoshida K."/>
            <person name="Sommer R.J."/>
        </authorList>
    </citation>
    <scope>NUCLEOTIDE SEQUENCE [LARGE SCALE GENOMIC DNA]</scope>
    <source>
        <strain evidence="9">RS5460</strain>
    </source>
</reference>
<evidence type="ECO:0000313" key="9">
    <source>
        <dbReference type="Proteomes" id="UP001328107"/>
    </source>
</evidence>
<dbReference type="EMBL" id="BTRK01000002">
    <property type="protein sequence ID" value="GMR38966.1"/>
    <property type="molecule type" value="Genomic_DNA"/>
</dbReference>
<dbReference type="Gene3D" id="3.40.50.1240">
    <property type="entry name" value="Phosphoglycerate mutase-like"/>
    <property type="match status" value="1"/>
</dbReference>
<evidence type="ECO:0000256" key="4">
    <source>
        <dbReference type="ARBA" id="ARBA00022729"/>
    </source>
</evidence>
<dbReference type="GO" id="GO:0003993">
    <property type="term" value="F:acid phosphatase activity"/>
    <property type="evidence" value="ECO:0007669"/>
    <property type="project" value="UniProtKB-EC"/>
</dbReference>
<sequence>MFLGILFLVVPSLSLPYSQREANYRLLPVDVGDPAGKIKLIFANAVWRHGDRSPERQLPGDGTDKFSEDDWKFGGGGYGELSPEGMAQQYMVGTKIAKRYMQQFQFLTKQYRANEIYIQSTDYNRTLISAYSNLAGMYAGTAVPDSDFPSGVQGWPKGWVPVPVHTVVNKYDYVGNPDAECKRKSQVKQMIINSDDFVAYKNDPTVKATLDWLSSHSKSSVTVENSYWFQDTMTCEQFHQTELGGANADATTWYPWYFDGKVADITNTIVGKALDFQDGLANPLGVKGIDVSVEMPKMRAGETIGTIYGMIQGVLHCYKDPSSDECRKFYKNRKYFAISAHDKTVAALLTLLGPKKYVIPMGYPDYAAAMLIELYVEEGTDYEYFKVLYLANPNVDDFVSVTNFVTGCPLTDEYCPLSVLTALVDKYTPKPDMDTYCNTDVFANQ</sequence>